<dbReference type="OrthoDB" id="7806295at2"/>
<proteinExistence type="predicted"/>
<sequence>MIYLYLDTKIVGAAKQIVNFFTDQVLDKDKTVVLVKRYKHKSSRLIEQIFVQHQIIFRFVSYDELDQLEEGVILYPFNAQSNCRAVANRRLKHVFITHGESNKISSVKPILRIYDHIITAGQLGLQRLVESKILSSYDLSQQRAFTMGNTFIGQTQLKPRADFASPEGDICFYAPTWEGGIARENYSSLQEPVKVATTLIQACKLYGLSKVVMQPHPNAGFRVKEILLDFLTQVYPLLKAQGIALEVYLKNVELGFWQKFKLKRLGVKVISELKGYQARIAFCDLSAIETQLLNENIPHYLFFYQDNLALLPQSLQQQDYLNHLIMLDQDVRELKAFSAQELAYFHTLQQLYIDPSLHHCASKDRIAFLLTKLYGGTDNEKIDHSN</sequence>
<evidence type="ECO:0000313" key="1">
    <source>
        <dbReference type="EMBL" id="RIY32869.1"/>
    </source>
</evidence>
<gene>
    <name evidence="1" type="ORF">CKF54_04025</name>
</gene>
<accession>A0A3A1Y6G8</accession>
<keyword evidence="2" id="KW-1185">Reference proteome</keyword>
<comment type="caution">
    <text evidence="1">The sequence shown here is derived from an EMBL/GenBank/DDBJ whole genome shotgun (WGS) entry which is preliminary data.</text>
</comment>
<evidence type="ECO:0000313" key="2">
    <source>
        <dbReference type="Proteomes" id="UP000265691"/>
    </source>
</evidence>
<protein>
    <recommendedName>
        <fullName evidence="3">CDP-Glycerol:Poly(Glycerophosphate) glycerophosphotransferase</fullName>
    </recommendedName>
</protein>
<reference evidence="1 2" key="1">
    <citation type="submission" date="2017-08" db="EMBL/GenBank/DDBJ databases">
        <title>Reclassification of Bisgaard taxon 37 and 44.</title>
        <authorList>
            <person name="Christensen H."/>
        </authorList>
    </citation>
    <scope>NUCLEOTIDE SEQUENCE [LARGE SCALE GENOMIC DNA]</scope>
    <source>
        <strain evidence="1 2">B96_3</strain>
    </source>
</reference>
<name>A0A3A1Y6G8_9GAMM</name>
<organism evidence="1 2">
    <name type="scientific">Psittacicella hinzii</name>
    <dbReference type="NCBI Taxonomy" id="2028575"/>
    <lineage>
        <taxon>Bacteria</taxon>
        <taxon>Pseudomonadati</taxon>
        <taxon>Pseudomonadota</taxon>
        <taxon>Gammaproteobacteria</taxon>
        <taxon>Pasteurellales</taxon>
        <taxon>Psittacicellaceae</taxon>
        <taxon>Psittacicella</taxon>
    </lineage>
</organism>
<dbReference type="AlphaFoldDB" id="A0A3A1Y6G8"/>
<dbReference type="Proteomes" id="UP000265691">
    <property type="component" value="Unassembled WGS sequence"/>
</dbReference>
<evidence type="ECO:0008006" key="3">
    <source>
        <dbReference type="Google" id="ProtNLM"/>
    </source>
</evidence>
<dbReference type="EMBL" id="NRHC01000043">
    <property type="protein sequence ID" value="RIY32869.1"/>
    <property type="molecule type" value="Genomic_DNA"/>
</dbReference>
<dbReference type="RefSeq" id="WP_119525025.1">
    <property type="nucleotide sequence ID" value="NZ_NRHC01000043.1"/>
</dbReference>